<keyword evidence="1" id="KW-0812">Transmembrane</keyword>
<evidence type="ECO:0000256" key="1">
    <source>
        <dbReference type="SAM" id="Phobius"/>
    </source>
</evidence>
<organism evidence="2">
    <name type="scientific">Arundo donax</name>
    <name type="common">Giant reed</name>
    <name type="synonym">Donax arundinaceus</name>
    <dbReference type="NCBI Taxonomy" id="35708"/>
    <lineage>
        <taxon>Eukaryota</taxon>
        <taxon>Viridiplantae</taxon>
        <taxon>Streptophyta</taxon>
        <taxon>Embryophyta</taxon>
        <taxon>Tracheophyta</taxon>
        <taxon>Spermatophyta</taxon>
        <taxon>Magnoliopsida</taxon>
        <taxon>Liliopsida</taxon>
        <taxon>Poales</taxon>
        <taxon>Poaceae</taxon>
        <taxon>PACMAD clade</taxon>
        <taxon>Arundinoideae</taxon>
        <taxon>Arundineae</taxon>
        <taxon>Arundo</taxon>
    </lineage>
</organism>
<keyword evidence="1" id="KW-0472">Membrane</keyword>
<evidence type="ECO:0000313" key="2">
    <source>
        <dbReference type="EMBL" id="JAD85160.1"/>
    </source>
</evidence>
<feature type="transmembrane region" description="Helical" evidence="1">
    <location>
        <begin position="38"/>
        <end position="60"/>
    </location>
</feature>
<dbReference type="AlphaFoldDB" id="A0A0A9DHR4"/>
<name>A0A0A9DHR4_ARUDO</name>
<keyword evidence="1" id="KW-1133">Transmembrane helix</keyword>
<dbReference type="EMBL" id="GBRH01212735">
    <property type="protein sequence ID" value="JAD85160.1"/>
    <property type="molecule type" value="Transcribed_RNA"/>
</dbReference>
<accession>A0A0A9DHR4</accession>
<protein>
    <submittedName>
        <fullName evidence="2">Uncharacterized protein</fullName>
    </submittedName>
</protein>
<reference evidence="2" key="2">
    <citation type="journal article" date="2015" name="Data Brief">
        <title>Shoot transcriptome of the giant reed, Arundo donax.</title>
        <authorList>
            <person name="Barrero R.A."/>
            <person name="Guerrero F.D."/>
            <person name="Moolhuijzen P."/>
            <person name="Goolsby J.A."/>
            <person name="Tidwell J."/>
            <person name="Bellgard S.E."/>
            <person name="Bellgard M.I."/>
        </authorList>
    </citation>
    <scope>NUCLEOTIDE SEQUENCE</scope>
    <source>
        <tissue evidence="2">Shoot tissue taken approximately 20 cm above the soil surface</tissue>
    </source>
</reference>
<reference evidence="2" key="1">
    <citation type="submission" date="2014-09" db="EMBL/GenBank/DDBJ databases">
        <authorList>
            <person name="Magalhaes I.L.F."/>
            <person name="Oliveira U."/>
            <person name="Santos F.R."/>
            <person name="Vidigal T.H.D.A."/>
            <person name="Brescovit A.D."/>
            <person name="Santos A.J."/>
        </authorList>
    </citation>
    <scope>NUCLEOTIDE SEQUENCE</scope>
    <source>
        <tissue evidence="2">Shoot tissue taken approximately 20 cm above the soil surface</tissue>
    </source>
</reference>
<sequence length="65" mass="7482">MWTTHGTSVDTHNSLIFQQYLQFQLFIPSCKICLVNSYSLLLLCIYPLIALLLLLLLLGFEHTLL</sequence>
<proteinExistence type="predicted"/>